<reference evidence="4 5" key="1">
    <citation type="submission" date="2015-12" db="EMBL/GenBank/DDBJ databases">
        <title>The genome of Folsomia candida.</title>
        <authorList>
            <person name="Faddeeva A."/>
            <person name="Derks M.F."/>
            <person name="Anvar Y."/>
            <person name="Smit S."/>
            <person name="Van Straalen N."/>
            <person name="Roelofs D."/>
        </authorList>
    </citation>
    <scope>NUCLEOTIDE SEQUENCE [LARGE SCALE GENOMIC DNA]</scope>
    <source>
        <strain evidence="4 5">VU population</strain>
        <tissue evidence="4">Whole body</tissue>
    </source>
</reference>
<keyword evidence="2" id="KW-1133">Transmembrane helix</keyword>
<organism evidence="4 5">
    <name type="scientific">Folsomia candida</name>
    <name type="common">Springtail</name>
    <dbReference type="NCBI Taxonomy" id="158441"/>
    <lineage>
        <taxon>Eukaryota</taxon>
        <taxon>Metazoa</taxon>
        <taxon>Ecdysozoa</taxon>
        <taxon>Arthropoda</taxon>
        <taxon>Hexapoda</taxon>
        <taxon>Collembola</taxon>
        <taxon>Entomobryomorpha</taxon>
        <taxon>Isotomoidea</taxon>
        <taxon>Isotomidae</taxon>
        <taxon>Proisotominae</taxon>
        <taxon>Folsomia</taxon>
    </lineage>
</organism>
<accession>A0A226E1W5</accession>
<dbReference type="Proteomes" id="UP000198287">
    <property type="component" value="Unassembled WGS sequence"/>
</dbReference>
<dbReference type="PROSITE" id="PS51257">
    <property type="entry name" value="PROKAR_LIPOPROTEIN"/>
    <property type="match status" value="1"/>
</dbReference>
<keyword evidence="5" id="KW-1185">Reference proteome</keyword>
<feature type="chain" id="PRO_5013098849" evidence="3">
    <location>
        <begin position="30"/>
        <end position="172"/>
    </location>
</feature>
<gene>
    <name evidence="4" type="ORF">Fcan01_14691</name>
</gene>
<evidence type="ECO:0000313" key="4">
    <source>
        <dbReference type="EMBL" id="OXA50476.1"/>
    </source>
</evidence>
<feature type="compositionally biased region" description="Polar residues" evidence="1">
    <location>
        <begin position="46"/>
        <end position="73"/>
    </location>
</feature>
<keyword evidence="3" id="KW-0732">Signal</keyword>
<keyword evidence="2" id="KW-0472">Membrane</keyword>
<keyword evidence="2" id="KW-0812">Transmembrane</keyword>
<dbReference type="EMBL" id="LNIX01000009">
    <property type="protein sequence ID" value="OXA50476.1"/>
    <property type="molecule type" value="Genomic_DNA"/>
</dbReference>
<proteinExistence type="predicted"/>
<protein>
    <submittedName>
        <fullName evidence="4">Uncharacterized protein</fullName>
    </submittedName>
</protein>
<evidence type="ECO:0000256" key="2">
    <source>
        <dbReference type="SAM" id="Phobius"/>
    </source>
</evidence>
<name>A0A226E1W5_FOLCA</name>
<evidence type="ECO:0000256" key="1">
    <source>
        <dbReference type="SAM" id="MobiDB-lite"/>
    </source>
</evidence>
<sequence length="172" mass="18691">MTRFYENSLVSFCGMLLVISMSCTMGAAGQTNLVLATTVQPVNSVSPTPPLGNTTANTTSPLNATSTTSSPNKNLDDDALNDTLSYDSDLYSEDSRNKSGLFDRYYNGTNGIDNETYYKYNTTTGEKCNDCWMEKLGDIAGPSTIVIAVVFISALLILTACLTYRNIRKMVP</sequence>
<evidence type="ECO:0000313" key="5">
    <source>
        <dbReference type="Proteomes" id="UP000198287"/>
    </source>
</evidence>
<evidence type="ECO:0000256" key="3">
    <source>
        <dbReference type="SAM" id="SignalP"/>
    </source>
</evidence>
<dbReference type="AlphaFoldDB" id="A0A226E1W5"/>
<comment type="caution">
    <text evidence="4">The sequence shown here is derived from an EMBL/GenBank/DDBJ whole genome shotgun (WGS) entry which is preliminary data.</text>
</comment>
<feature type="region of interest" description="Disordered" evidence="1">
    <location>
        <begin position="46"/>
        <end position="78"/>
    </location>
</feature>
<feature type="signal peptide" evidence="3">
    <location>
        <begin position="1"/>
        <end position="29"/>
    </location>
</feature>
<feature type="transmembrane region" description="Helical" evidence="2">
    <location>
        <begin position="145"/>
        <end position="164"/>
    </location>
</feature>